<dbReference type="InterPro" id="IPR008965">
    <property type="entry name" value="CBM2/CBM3_carb-bd_dom_sf"/>
</dbReference>
<feature type="domain" description="Cohesin" evidence="3">
    <location>
        <begin position="104"/>
        <end position="233"/>
    </location>
</feature>
<feature type="compositionally biased region" description="Polar residues" evidence="1">
    <location>
        <begin position="41"/>
        <end position="54"/>
    </location>
</feature>
<keyword evidence="2" id="KW-0472">Membrane</keyword>
<keyword evidence="2" id="KW-0812">Transmembrane</keyword>
<reference evidence="4 5" key="1">
    <citation type="submission" date="2019-11" db="EMBL/GenBank/DDBJ databases">
        <title>Type strains purchased from KCTC, JCM and DSMZ.</title>
        <authorList>
            <person name="Lu H."/>
        </authorList>
    </citation>
    <scope>NUCLEOTIDE SEQUENCE [LARGE SCALE GENOMIC DNA]</scope>
    <source>
        <strain evidence="4 5">KCTC 52429</strain>
    </source>
</reference>
<organism evidence="4 5">
    <name type="scientific">Pseudoduganella buxea</name>
    <dbReference type="NCBI Taxonomy" id="1949069"/>
    <lineage>
        <taxon>Bacteria</taxon>
        <taxon>Pseudomonadati</taxon>
        <taxon>Pseudomonadota</taxon>
        <taxon>Betaproteobacteria</taxon>
        <taxon>Burkholderiales</taxon>
        <taxon>Oxalobacteraceae</taxon>
        <taxon>Telluria group</taxon>
        <taxon>Pseudoduganella</taxon>
    </lineage>
</organism>
<dbReference type="GO" id="GO:0000272">
    <property type="term" value="P:polysaccharide catabolic process"/>
    <property type="evidence" value="ECO:0007669"/>
    <property type="project" value="InterPro"/>
</dbReference>
<dbReference type="OrthoDB" id="8904568at2"/>
<name>A0A6I3T0L8_9BURK</name>
<dbReference type="Pfam" id="PF00963">
    <property type="entry name" value="Cohesin"/>
    <property type="match status" value="1"/>
</dbReference>
<dbReference type="CDD" id="cd08547">
    <property type="entry name" value="Type_II_cohesin"/>
    <property type="match status" value="1"/>
</dbReference>
<evidence type="ECO:0000256" key="1">
    <source>
        <dbReference type="SAM" id="MobiDB-lite"/>
    </source>
</evidence>
<dbReference type="InterPro" id="IPR002102">
    <property type="entry name" value="Cohesin_dom"/>
</dbReference>
<dbReference type="GO" id="GO:0030246">
    <property type="term" value="F:carbohydrate binding"/>
    <property type="evidence" value="ECO:0007669"/>
    <property type="project" value="InterPro"/>
</dbReference>
<evidence type="ECO:0000259" key="3">
    <source>
        <dbReference type="Pfam" id="PF00963"/>
    </source>
</evidence>
<comment type="caution">
    <text evidence="4">The sequence shown here is derived from an EMBL/GenBank/DDBJ whole genome shotgun (WGS) entry which is preliminary data.</text>
</comment>
<evidence type="ECO:0000256" key="2">
    <source>
        <dbReference type="SAM" id="Phobius"/>
    </source>
</evidence>
<protein>
    <recommendedName>
        <fullName evidence="3">Cohesin domain-containing protein</fullName>
    </recommendedName>
</protein>
<feature type="transmembrane region" description="Helical" evidence="2">
    <location>
        <begin position="227"/>
        <end position="252"/>
    </location>
</feature>
<dbReference type="EMBL" id="WNKZ01000072">
    <property type="protein sequence ID" value="MTV55131.1"/>
    <property type="molecule type" value="Genomic_DNA"/>
</dbReference>
<keyword evidence="2" id="KW-1133">Transmembrane helix</keyword>
<evidence type="ECO:0000313" key="4">
    <source>
        <dbReference type="EMBL" id="MTV55131.1"/>
    </source>
</evidence>
<accession>A0A6I3T0L8</accession>
<feature type="compositionally biased region" description="Low complexity" evidence="1">
    <location>
        <begin position="31"/>
        <end position="40"/>
    </location>
</feature>
<feature type="region of interest" description="Disordered" evidence="1">
    <location>
        <begin position="17"/>
        <end position="71"/>
    </location>
</feature>
<proteinExistence type="predicted"/>
<dbReference type="Gene3D" id="2.60.40.680">
    <property type="match status" value="1"/>
</dbReference>
<gene>
    <name evidence="4" type="ORF">GM672_20585</name>
</gene>
<feature type="compositionally biased region" description="Basic residues" evidence="1">
    <location>
        <begin position="62"/>
        <end position="71"/>
    </location>
</feature>
<evidence type="ECO:0000313" key="5">
    <source>
        <dbReference type="Proteomes" id="UP000430634"/>
    </source>
</evidence>
<dbReference type="SUPFAM" id="SSF49384">
    <property type="entry name" value="Carbohydrate-binding domain"/>
    <property type="match status" value="1"/>
</dbReference>
<dbReference type="AlphaFoldDB" id="A0A6I3T0L8"/>
<dbReference type="Proteomes" id="UP000430634">
    <property type="component" value="Unassembled WGS sequence"/>
</dbReference>
<sequence>MHWPSASIPCVARMSSWSANRSGRPAPSSPPTSTAMASSTCVTSRPSLKNSPQARSAGVKKSSTRSHTMSHRMTTRILHALTGLLVALSFHAVAIPILSTNVSTPSIGMGQMFSVSIQVDDVNDLYAYQFDLAFDPGLVAIAGVVEGSFLPGGGPTIFNPGLVDNTTGRLSFTLGSLIDDFPGVSGSGELVRVDFMALLATGTTSFELENFILLDSSLLDIAASPPLAGAVTVVPTPPSLALMVPLLLWLGWARRPRS</sequence>
<feature type="transmembrane region" description="Helical" evidence="2">
    <location>
        <begin position="77"/>
        <end position="99"/>
    </location>
</feature>